<dbReference type="OrthoDB" id="3249214at2759"/>
<sequence length="486" mass="56527">MSTIPRNLAGVSFLHLPDEIREEIIADLERHQDLVSLALVSRAHSKTVIPHHTEYRTIRIRHPMPYMWAHLARRSDLARHIREVHLCARWDYTAPDRFPTSLIDKNIDENEENLDETTRFRNVCEALRHMRHLTVFTWEYIWNSAWAQRPNPTLENQVLRTISGITSLRHLALHGNFGRHTMLGKCLDDTDYPLWGISGLTSLSFLTHACIIPSNGAQVFHMLQQSPGLEFLEMPMEFKRLADCHFPVLKTLKLRLLSGTISSIDQSRITFIENHPSIEELTWFPIGPVDFSIDSIPSIRRLKAGRQVLDALEKQNIVRHIEYLDILSLSSEDILSLHLLHRESLRMLKLHALGTLEGIYNLAQTFPNITWLSMPAVHLGPEGPQKINIDEWYEILSHFQNLEVFRGDGIWSAVDYNNNAMHVAIMNLVNLCPKLRQLDHSAFDEKRHEWKRITIRREGPEGENVRYEVRKPPPWRFFVAMEEIYS</sequence>
<evidence type="ECO:0000313" key="3">
    <source>
        <dbReference type="Proteomes" id="UP000807353"/>
    </source>
</evidence>
<dbReference type="PROSITE" id="PS50181">
    <property type="entry name" value="FBOX"/>
    <property type="match status" value="1"/>
</dbReference>
<reference evidence="2" key="1">
    <citation type="submission" date="2020-11" db="EMBL/GenBank/DDBJ databases">
        <authorList>
            <consortium name="DOE Joint Genome Institute"/>
            <person name="Ahrendt S."/>
            <person name="Riley R."/>
            <person name="Andreopoulos W."/>
            <person name="Labutti K."/>
            <person name="Pangilinan J."/>
            <person name="Ruiz-Duenas F.J."/>
            <person name="Barrasa J.M."/>
            <person name="Sanchez-Garcia M."/>
            <person name="Camarero S."/>
            <person name="Miyauchi S."/>
            <person name="Serrano A."/>
            <person name="Linde D."/>
            <person name="Babiker R."/>
            <person name="Drula E."/>
            <person name="Ayuso-Fernandez I."/>
            <person name="Pacheco R."/>
            <person name="Padilla G."/>
            <person name="Ferreira P."/>
            <person name="Barriuso J."/>
            <person name="Kellner H."/>
            <person name="Castanera R."/>
            <person name="Alfaro M."/>
            <person name="Ramirez L."/>
            <person name="Pisabarro A.G."/>
            <person name="Kuo A."/>
            <person name="Tritt A."/>
            <person name="Lipzen A."/>
            <person name="He G."/>
            <person name="Yan M."/>
            <person name="Ng V."/>
            <person name="Cullen D."/>
            <person name="Martin F."/>
            <person name="Rosso M.-N."/>
            <person name="Henrissat B."/>
            <person name="Hibbett D."/>
            <person name="Martinez A.T."/>
            <person name="Grigoriev I.V."/>
        </authorList>
    </citation>
    <scope>NUCLEOTIDE SEQUENCE</scope>
    <source>
        <strain evidence="2">CBS 247.69</strain>
    </source>
</reference>
<gene>
    <name evidence="2" type="ORF">BDZ94DRAFT_1221963</name>
</gene>
<proteinExistence type="predicted"/>
<evidence type="ECO:0000259" key="1">
    <source>
        <dbReference type="PROSITE" id="PS50181"/>
    </source>
</evidence>
<dbReference type="InterPro" id="IPR001810">
    <property type="entry name" value="F-box_dom"/>
</dbReference>
<dbReference type="InterPro" id="IPR032675">
    <property type="entry name" value="LRR_dom_sf"/>
</dbReference>
<dbReference type="AlphaFoldDB" id="A0A9P5Y2E3"/>
<comment type="caution">
    <text evidence="2">The sequence shown here is derived from an EMBL/GenBank/DDBJ whole genome shotgun (WGS) entry which is preliminary data.</text>
</comment>
<feature type="domain" description="F-box" evidence="1">
    <location>
        <begin position="10"/>
        <end position="58"/>
    </location>
</feature>
<organism evidence="2 3">
    <name type="scientific">Collybia nuda</name>
    <dbReference type="NCBI Taxonomy" id="64659"/>
    <lineage>
        <taxon>Eukaryota</taxon>
        <taxon>Fungi</taxon>
        <taxon>Dikarya</taxon>
        <taxon>Basidiomycota</taxon>
        <taxon>Agaricomycotina</taxon>
        <taxon>Agaricomycetes</taxon>
        <taxon>Agaricomycetidae</taxon>
        <taxon>Agaricales</taxon>
        <taxon>Tricholomatineae</taxon>
        <taxon>Clitocybaceae</taxon>
        <taxon>Collybia</taxon>
    </lineage>
</organism>
<dbReference type="Proteomes" id="UP000807353">
    <property type="component" value="Unassembled WGS sequence"/>
</dbReference>
<accession>A0A9P5Y2E3</accession>
<name>A0A9P5Y2E3_9AGAR</name>
<dbReference type="EMBL" id="MU150289">
    <property type="protein sequence ID" value="KAF9461068.1"/>
    <property type="molecule type" value="Genomic_DNA"/>
</dbReference>
<dbReference type="Gene3D" id="3.80.10.10">
    <property type="entry name" value="Ribonuclease Inhibitor"/>
    <property type="match status" value="1"/>
</dbReference>
<protein>
    <recommendedName>
        <fullName evidence="1">F-box domain-containing protein</fullName>
    </recommendedName>
</protein>
<keyword evidence="3" id="KW-1185">Reference proteome</keyword>
<evidence type="ECO:0000313" key="2">
    <source>
        <dbReference type="EMBL" id="KAF9461068.1"/>
    </source>
</evidence>
<dbReference type="SUPFAM" id="SSF52047">
    <property type="entry name" value="RNI-like"/>
    <property type="match status" value="1"/>
</dbReference>